<dbReference type="EMBL" id="MSRR01000030">
    <property type="protein sequence ID" value="OMG32606.1"/>
    <property type="molecule type" value="Genomic_DNA"/>
</dbReference>
<evidence type="ECO:0000256" key="1">
    <source>
        <dbReference type="SAM" id="MobiDB-lite"/>
    </source>
</evidence>
<dbReference type="Pfam" id="PF20060">
    <property type="entry name" value="DUF6459"/>
    <property type="match status" value="1"/>
</dbReference>
<protein>
    <submittedName>
        <fullName evidence="2">Uncharacterized protein</fullName>
    </submittedName>
</protein>
<evidence type="ECO:0000313" key="3">
    <source>
        <dbReference type="Proteomes" id="UP000187035"/>
    </source>
</evidence>
<dbReference type="InterPro" id="IPR045596">
    <property type="entry name" value="DUF6459"/>
</dbReference>
<dbReference type="AlphaFoldDB" id="A0A854D334"/>
<feature type="region of interest" description="Disordered" evidence="1">
    <location>
        <begin position="1"/>
        <end position="68"/>
    </location>
</feature>
<gene>
    <name evidence="2" type="ORF">BKH33_11925</name>
</gene>
<comment type="caution">
    <text evidence="2">The sequence shown here is derived from an EMBL/GenBank/DDBJ whole genome shotgun (WGS) entry which is preliminary data.</text>
</comment>
<reference evidence="2 3" key="1">
    <citation type="submission" date="2016-12" db="EMBL/GenBank/DDBJ databases">
        <title>Genomic comparison of strains in the 'Actinomyces naeslundii' group.</title>
        <authorList>
            <person name="Mughal S.R."/>
            <person name="Do T."/>
            <person name="Gilbert S.C."/>
            <person name="Witherden E.A."/>
            <person name="Didelot X."/>
            <person name="Beighton D."/>
        </authorList>
    </citation>
    <scope>NUCLEOTIDE SEQUENCE [LARGE SCALE GENOMIC DNA]</scope>
    <source>
        <strain evidence="2 3">NCTC 10301</strain>
    </source>
</reference>
<sequence length="175" mass="18908">MTVTATSTHDLQPTRAARRETGPQHRTRPTPTHPTPTRAVPLKPSKPVNGSGADQSGGFLRKQSRTGADAPRTAAIVVAAASEVLAGLRPVDHLARWTSPPLFEALARRAGLASRILGRQTSSRRPRIRSVRTELTMSGACEATVLLEEGNRVRAAAARLELMRERWILTGLEIA</sequence>
<accession>A0A854D334</accession>
<organism evidence="2 3">
    <name type="scientific">Actinomyces naeslundii</name>
    <dbReference type="NCBI Taxonomy" id="1655"/>
    <lineage>
        <taxon>Bacteria</taxon>
        <taxon>Bacillati</taxon>
        <taxon>Actinomycetota</taxon>
        <taxon>Actinomycetes</taxon>
        <taxon>Actinomycetales</taxon>
        <taxon>Actinomycetaceae</taxon>
        <taxon>Actinomyces</taxon>
    </lineage>
</organism>
<dbReference type="RefSeq" id="WP_003783513.1">
    <property type="nucleotide sequence ID" value="NZ_CP066049.1"/>
</dbReference>
<proteinExistence type="predicted"/>
<evidence type="ECO:0000313" key="2">
    <source>
        <dbReference type="EMBL" id="OMG32606.1"/>
    </source>
</evidence>
<name>A0A854D334_ACTNA</name>
<dbReference type="Proteomes" id="UP000187035">
    <property type="component" value="Unassembled WGS sequence"/>
</dbReference>
<feature type="compositionally biased region" description="Polar residues" evidence="1">
    <location>
        <begin position="1"/>
        <end position="11"/>
    </location>
</feature>
<dbReference type="GeneID" id="64255512"/>